<dbReference type="SUPFAM" id="SSF56801">
    <property type="entry name" value="Acetyl-CoA synthetase-like"/>
    <property type="match status" value="2"/>
</dbReference>
<dbReference type="AlphaFoldDB" id="L9KIW5"/>
<comment type="similarity">
    <text evidence="1">Belongs to the ATP-dependent AMP-binding enzyme family.</text>
</comment>
<evidence type="ECO:0000259" key="4">
    <source>
        <dbReference type="Pfam" id="PF00501"/>
    </source>
</evidence>
<dbReference type="Pfam" id="PF00501">
    <property type="entry name" value="AMP-binding"/>
    <property type="match status" value="1"/>
</dbReference>
<evidence type="ECO:0000256" key="3">
    <source>
        <dbReference type="SAM" id="MobiDB-lite"/>
    </source>
</evidence>
<evidence type="ECO:0000259" key="5">
    <source>
        <dbReference type="Pfam" id="PF13193"/>
    </source>
</evidence>
<dbReference type="FunFam" id="3.30.300.30:FF:000031">
    <property type="entry name" value="Acyl-CoA synthetase family member 3"/>
    <property type="match status" value="1"/>
</dbReference>
<accession>L9KIW5</accession>
<protein>
    <submittedName>
        <fullName evidence="6">Acyl-CoA synthetase family member 3, mitochondrial</fullName>
    </submittedName>
</protein>
<dbReference type="PANTHER" id="PTHR43201:SF8">
    <property type="entry name" value="ACYL-COA SYNTHETASE FAMILY MEMBER 3"/>
    <property type="match status" value="1"/>
</dbReference>
<dbReference type="Pfam" id="PF13193">
    <property type="entry name" value="AMP-binding_C"/>
    <property type="match status" value="1"/>
</dbReference>
<dbReference type="CDD" id="cd05941">
    <property type="entry name" value="MCS"/>
    <property type="match status" value="1"/>
</dbReference>
<dbReference type="InterPro" id="IPR000873">
    <property type="entry name" value="AMP-dep_synth/lig_dom"/>
</dbReference>
<gene>
    <name evidence="6" type="ORF">TREES_T100001673</name>
</gene>
<dbReference type="InterPro" id="IPR042099">
    <property type="entry name" value="ANL_N_sf"/>
</dbReference>
<dbReference type="EMBL" id="KB320797">
    <property type="protein sequence ID" value="ELW62875.1"/>
    <property type="molecule type" value="Genomic_DNA"/>
</dbReference>
<dbReference type="InterPro" id="IPR045851">
    <property type="entry name" value="AMP-bd_C_sf"/>
</dbReference>
<dbReference type="PANTHER" id="PTHR43201">
    <property type="entry name" value="ACYL-COA SYNTHETASE"/>
    <property type="match status" value="1"/>
</dbReference>
<dbReference type="Gene3D" id="3.40.50.12780">
    <property type="entry name" value="N-terminal domain of ligase-like"/>
    <property type="match status" value="2"/>
</dbReference>
<dbReference type="PROSITE" id="PS00455">
    <property type="entry name" value="AMP_BINDING"/>
    <property type="match status" value="1"/>
</dbReference>
<evidence type="ECO:0000256" key="2">
    <source>
        <dbReference type="ARBA" id="ARBA00023098"/>
    </source>
</evidence>
<evidence type="ECO:0000313" key="6">
    <source>
        <dbReference type="EMBL" id="ELW62875.1"/>
    </source>
</evidence>
<dbReference type="InParanoid" id="L9KIW5"/>
<dbReference type="GO" id="GO:0031956">
    <property type="term" value="F:medium-chain fatty acid-CoA ligase activity"/>
    <property type="evidence" value="ECO:0007669"/>
    <property type="project" value="TreeGrafter"/>
</dbReference>
<feature type="domain" description="AMP-binding enzyme C-terminal" evidence="5">
    <location>
        <begin position="788"/>
        <end position="863"/>
    </location>
</feature>
<dbReference type="Gene3D" id="3.30.300.30">
    <property type="match status" value="1"/>
</dbReference>
<keyword evidence="7" id="KW-1185">Reference proteome</keyword>
<dbReference type="GO" id="GO:0006631">
    <property type="term" value="P:fatty acid metabolic process"/>
    <property type="evidence" value="ECO:0007669"/>
    <property type="project" value="TreeGrafter"/>
</dbReference>
<dbReference type="eggNOG" id="KOG1176">
    <property type="taxonomic scope" value="Eukaryota"/>
</dbReference>
<reference evidence="7" key="2">
    <citation type="journal article" date="2013" name="Nat. Commun.">
        <title>Genome of the Chinese tree shrew.</title>
        <authorList>
            <person name="Fan Y."/>
            <person name="Huang Z.Y."/>
            <person name="Cao C.C."/>
            <person name="Chen C.S."/>
            <person name="Chen Y.X."/>
            <person name="Fan D.D."/>
            <person name="He J."/>
            <person name="Hou H.L."/>
            <person name="Hu L."/>
            <person name="Hu X.T."/>
            <person name="Jiang X.T."/>
            <person name="Lai R."/>
            <person name="Lang Y.S."/>
            <person name="Liang B."/>
            <person name="Liao S.G."/>
            <person name="Mu D."/>
            <person name="Ma Y.Y."/>
            <person name="Niu Y.Y."/>
            <person name="Sun X.Q."/>
            <person name="Xia J.Q."/>
            <person name="Xiao J."/>
            <person name="Xiong Z.Q."/>
            <person name="Xu L."/>
            <person name="Yang L."/>
            <person name="Zhang Y."/>
            <person name="Zhao W."/>
            <person name="Zhao X.D."/>
            <person name="Zheng Y.T."/>
            <person name="Zhou J.M."/>
            <person name="Zhu Y.B."/>
            <person name="Zhang G.J."/>
            <person name="Wang J."/>
            <person name="Yao Y.G."/>
        </authorList>
    </citation>
    <scope>NUCLEOTIDE SEQUENCE [LARGE SCALE GENOMIC DNA]</scope>
</reference>
<feature type="domain" description="AMP-dependent synthetase/ligase" evidence="4">
    <location>
        <begin position="51"/>
        <end position="518"/>
    </location>
</feature>
<name>L9KIW5_TUPCH</name>
<organism evidence="6 7">
    <name type="scientific">Tupaia chinensis</name>
    <name type="common">Chinese tree shrew</name>
    <name type="synonym">Tupaia belangeri chinensis</name>
    <dbReference type="NCBI Taxonomy" id="246437"/>
    <lineage>
        <taxon>Eukaryota</taxon>
        <taxon>Metazoa</taxon>
        <taxon>Chordata</taxon>
        <taxon>Craniata</taxon>
        <taxon>Vertebrata</taxon>
        <taxon>Euteleostomi</taxon>
        <taxon>Mammalia</taxon>
        <taxon>Eutheria</taxon>
        <taxon>Euarchontoglires</taxon>
        <taxon>Scandentia</taxon>
        <taxon>Tupaiidae</taxon>
        <taxon>Tupaia</taxon>
    </lineage>
</organism>
<reference evidence="7" key="1">
    <citation type="submission" date="2012-07" db="EMBL/GenBank/DDBJ databases">
        <title>Genome of the Chinese tree shrew, a rising model animal genetically related to primates.</title>
        <authorList>
            <person name="Zhang G."/>
            <person name="Fan Y."/>
            <person name="Yao Y."/>
            <person name="Huang Z."/>
        </authorList>
    </citation>
    <scope>NUCLEOTIDE SEQUENCE [LARGE SCALE GENOMIC DNA]</scope>
</reference>
<proteinExistence type="inferred from homology"/>
<feature type="region of interest" description="Disordered" evidence="3">
    <location>
        <begin position="662"/>
        <end position="684"/>
    </location>
</feature>
<feature type="region of interest" description="Disordered" evidence="3">
    <location>
        <begin position="545"/>
        <end position="587"/>
    </location>
</feature>
<keyword evidence="2" id="KW-0443">Lipid metabolism</keyword>
<dbReference type="STRING" id="246437.L9KIW5"/>
<evidence type="ECO:0000313" key="7">
    <source>
        <dbReference type="Proteomes" id="UP000011518"/>
    </source>
</evidence>
<dbReference type="InterPro" id="IPR025110">
    <property type="entry name" value="AMP-bd_C"/>
</dbReference>
<dbReference type="Proteomes" id="UP000011518">
    <property type="component" value="Unassembled WGS sequence"/>
</dbReference>
<evidence type="ECO:0000256" key="1">
    <source>
        <dbReference type="ARBA" id="ARBA00006432"/>
    </source>
</evidence>
<sequence>MLVGTRLPRGHLPSRLLYALAACQPGPVSHQGRDLLHTAPVARTAAPVFTRALAFRDRVALIDQHGQHTYEDLYRHSLRLSRELCRLRGCIGGDLGEERVSFLCANDVSYVIAQWASWMSGGIAVPLYRKHPEAQLEYIIRDSRSAVVVAGPEYVELLSPVARRLGIPLLPLSPEVYERAAEEPLEGQGPELAWRDRGAMIIYTSGTTGRPKGVLSTHRNLEAMVTGLVREWAWTRNDTILHVLPLHHVHGVLNKLLCPLWVGATCMMLPEFSAQLVWEKFLSSESPRVNVFMAVPTVYAKLIEYHDAHFAQPHVRDFVRAACRERISVCCFSCHVSTWPVELCHCDRPGPLVLAPPPGPVDGAGVGPCFSPSLCSSGRGTLAPSRCHHRHLQCNGQRQGCCEQHVVCRLMVSGSAALPLPVLQRWEDVTGHTLLERYGMTEIGMALSNPLTGARLPGSVGTPLPGVEVRIVSGLQKGNGPYTVHAEGDERGTKVTPGFEEQEGELLVRGPSVFREYWDRPEETRSAFTTDGWFKTAPRGVAKTHVPREEPGAPGLHQAPRPSEVDLPPLMGWGPPRPGTLLSLTGDLPPSPLHSLCTAGPAPPLLHGSQVATSPGPVAPGACWQARCPLGSFLPSRSREPAPSGSSHPSCETLALTLEHPAEAAGPGSGRAHSGPSSPTRFRDGEHACFVSQRPVARVRTCSVPDLAQHALQGAELRGEGLDEDGRVAGTGPGHTLLRPLSLRTGRRSSALWARGDTAVFKDGRYWILGRTSVDIIKTGGYKVSALEVERHLLAHPSIADVAVIGVPDVTWGQRVTAVVALREGHSLSQRELKEWARSVLAPYAVPSELLLVEAIPRNQMGKVGKKELLRRFYPK</sequence>
<dbReference type="InterPro" id="IPR020845">
    <property type="entry name" value="AMP-binding_CS"/>
</dbReference>
<dbReference type="FunCoup" id="L9KIW5">
    <property type="interactions" value="1282"/>
</dbReference>